<comment type="similarity">
    <text evidence="3 9">Belongs to the NadC/ModD family.</text>
</comment>
<dbReference type="SUPFAM" id="SSF54675">
    <property type="entry name" value="Nicotinate/Quinolinate PRTase N-terminal domain-like"/>
    <property type="match status" value="1"/>
</dbReference>
<evidence type="ECO:0000256" key="3">
    <source>
        <dbReference type="ARBA" id="ARBA00009400"/>
    </source>
</evidence>
<dbReference type="GO" id="GO:0005737">
    <property type="term" value="C:cytoplasm"/>
    <property type="evidence" value="ECO:0007669"/>
    <property type="project" value="TreeGrafter"/>
</dbReference>
<evidence type="ECO:0000256" key="5">
    <source>
        <dbReference type="ARBA" id="ARBA00022642"/>
    </source>
</evidence>
<accession>W7QGX7</accession>
<evidence type="ECO:0000256" key="8">
    <source>
        <dbReference type="ARBA" id="ARBA00033102"/>
    </source>
</evidence>
<evidence type="ECO:0000256" key="6">
    <source>
        <dbReference type="ARBA" id="ARBA00022676"/>
    </source>
</evidence>
<dbReference type="FunFam" id="3.20.20.70:FF:000030">
    <property type="entry name" value="Nicotinate-nucleotide pyrophosphorylase, carboxylating"/>
    <property type="match status" value="1"/>
</dbReference>
<keyword evidence="13" id="KW-1185">Reference proteome</keyword>
<dbReference type="EMBL" id="ARZY01000061">
    <property type="protein sequence ID" value="EWH08192.1"/>
    <property type="molecule type" value="Genomic_DNA"/>
</dbReference>
<protein>
    <recommendedName>
        <fullName evidence="4">nicotinate-nucleotide diphosphorylase (carboxylating)</fullName>
        <ecNumber evidence="4">2.4.2.19</ecNumber>
    </recommendedName>
    <alternativeName>
        <fullName evidence="8">Quinolinate phosphoribosyltransferase [decarboxylating]</fullName>
    </alternativeName>
</protein>
<proteinExistence type="inferred from homology"/>
<dbReference type="PANTHER" id="PTHR32179">
    <property type="entry name" value="NICOTINATE-NUCLEOTIDE PYROPHOSPHORYLASE [CARBOXYLATING]"/>
    <property type="match status" value="1"/>
</dbReference>
<keyword evidence="6 9" id="KW-0328">Glycosyltransferase</keyword>
<comment type="function">
    <text evidence="1">Involved in the catabolism of quinolinic acid (QA).</text>
</comment>
<dbReference type="InterPro" id="IPR036068">
    <property type="entry name" value="Nicotinate_pribotase-like_C"/>
</dbReference>
<dbReference type="GO" id="GO:0009435">
    <property type="term" value="P:NAD+ biosynthetic process"/>
    <property type="evidence" value="ECO:0007669"/>
    <property type="project" value="UniProtKB-UniPathway"/>
</dbReference>
<comment type="caution">
    <text evidence="12">The sequence shown here is derived from an EMBL/GenBank/DDBJ whole genome shotgun (WGS) entry which is preliminary data.</text>
</comment>
<dbReference type="SUPFAM" id="SSF51690">
    <property type="entry name" value="Nicotinate/Quinolinate PRTase C-terminal domain-like"/>
    <property type="match status" value="1"/>
</dbReference>
<dbReference type="PATRIC" id="fig|1328313.3.peg.3813"/>
<feature type="domain" description="Quinolinate phosphoribosyl transferase C-terminal" evidence="10">
    <location>
        <begin position="120"/>
        <end position="286"/>
    </location>
</feature>
<dbReference type="InterPro" id="IPR002638">
    <property type="entry name" value="Quinolinate_PRibosylTrfase_C"/>
</dbReference>
<dbReference type="InterPro" id="IPR004393">
    <property type="entry name" value="NadC"/>
</dbReference>
<sequence length="289" mass="31323">MTSQLPQNLQKNIEQMVALALFEDLNGTDANNDITAQLIPAEQQVKAQVISRENAIFCGKAWVIETFKQLEQPVDIQFLVEDGDKVSKNQPLFILSGSARAILTGERTALNFVQTLSSTATITHEYASKIAHTSTKLLDTRKTIPGLRLAQKYATACGGGKNHRVGLYDAFLIKENHIAAAGSIENAVKQAKVIAPGKPVEVEVENNQELQQALDAGADIIMLDNYTPADIPAAVEINKNHQTPAKIEVSGDITLETIANYAQPGVDFISSGALSKHIKALDLSLRIIE</sequence>
<evidence type="ECO:0000256" key="2">
    <source>
        <dbReference type="ARBA" id="ARBA00004893"/>
    </source>
</evidence>
<evidence type="ECO:0000256" key="4">
    <source>
        <dbReference type="ARBA" id="ARBA00011944"/>
    </source>
</evidence>
<dbReference type="InterPro" id="IPR027277">
    <property type="entry name" value="NadC/ModD"/>
</dbReference>
<dbReference type="InterPro" id="IPR037128">
    <property type="entry name" value="Quinolinate_PRibosylTase_N_sf"/>
</dbReference>
<dbReference type="InterPro" id="IPR022412">
    <property type="entry name" value="Quinolinate_PRibosylTrfase_N"/>
</dbReference>
<dbReference type="InterPro" id="IPR013785">
    <property type="entry name" value="Aldolase_TIM"/>
</dbReference>
<gene>
    <name evidence="12" type="ORF">DS2_18668</name>
</gene>
<evidence type="ECO:0000256" key="9">
    <source>
        <dbReference type="PIRNR" id="PIRNR006250"/>
    </source>
</evidence>
<reference evidence="12 13" key="1">
    <citation type="journal article" date="2014" name="Genome Announc.">
        <title>Draft Genome Sequence of the Agar-Degrading Bacterium Catenovulum sp. Strain DS-2, Isolated from Intestines of Haliotis diversicolor.</title>
        <authorList>
            <person name="Shan D."/>
            <person name="Li X."/>
            <person name="Gu Z."/>
            <person name="Wei G."/>
            <person name="Gao Z."/>
            <person name="Shao Z."/>
        </authorList>
    </citation>
    <scope>NUCLEOTIDE SEQUENCE [LARGE SCALE GENOMIC DNA]</scope>
    <source>
        <strain evidence="12 13">DS-2</strain>
    </source>
</reference>
<dbReference type="eggNOG" id="COG0157">
    <property type="taxonomic scope" value="Bacteria"/>
</dbReference>
<dbReference type="CDD" id="cd01572">
    <property type="entry name" value="QPRTase"/>
    <property type="match status" value="1"/>
</dbReference>
<dbReference type="STRING" id="1328313.DS2_18668"/>
<keyword evidence="5" id="KW-0662">Pyridine nucleotide biosynthesis</keyword>
<dbReference type="UniPathway" id="UPA00253">
    <property type="reaction ID" value="UER00331"/>
</dbReference>
<evidence type="ECO:0000313" key="13">
    <source>
        <dbReference type="Proteomes" id="UP000019276"/>
    </source>
</evidence>
<evidence type="ECO:0000259" key="11">
    <source>
        <dbReference type="Pfam" id="PF02749"/>
    </source>
</evidence>
<dbReference type="Pfam" id="PF02749">
    <property type="entry name" value="QRPTase_N"/>
    <property type="match status" value="1"/>
</dbReference>
<dbReference type="PIRSF" id="PIRSF006250">
    <property type="entry name" value="NadC_ModD"/>
    <property type="match status" value="1"/>
</dbReference>
<dbReference type="AlphaFoldDB" id="W7QGX7"/>
<name>W7QGX7_9ALTE</name>
<dbReference type="NCBIfam" id="TIGR00078">
    <property type="entry name" value="nadC"/>
    <property type="match status" value="1"/>
</dbReference>
<keyword evidence="7 9" id="KW-0808">Transferase</keyword>
<evidence type="ECO:0000259" key="10">
    <source>
        <dbReference type="Pfam" id="PF01729"/>
    </source>
</evidence>
<dbReference type="Proteomes" id="UP000019276">
    <property type="component" value="Unassembled WGS sequence"/>
</dbReference>
<evidence type="ECO:0000313" key="12">
    <source>
        <dbReference type="EMBL" id="EWH08192.1"/>
    </source>
</evidence>
<organism evidence="12 13">
    <name type="scientific">Catenovulum agarivorans DS-2</name>
    <dbReference type="NCBI Taxonomy" id="1328313"/>
    <lineage>
        <taxon>Bacteria</taxon>
        <taxon>Pseudomonadati</taxon>
        <taxon>Pseudomonadota</taxon>
        <taxon>Gammaproteobacteria</taxon>
        <taxon>Alteromonadales</taxon>
        <taxon>Alteromonadaceae</taxon>
        <taxon>Catenovulum</taxon>
    </lineage>
</organism>
<dbReference type="EC" id="2.4.2.19" evidence="4"/>
<dbReference type="Gene3D" id="3.20.20.70">
    <property type="entry name" value="Aldolase class I"/>
    <property type="match status" value="1"/>
</dbReference>
<comment type="pathway">
    <text evidence="2">Cofactor biosynthesis; NAD(+) biosynthesis; nicotinate D-ribonucleotide from quinolinate: step 1/1.</text>
</comment>
<dbReference type="RefSeq" id="WP_051480016.1">
    <property type="nucleotide sequence ID" value="NZ_ARZY01000061.1"/>
</dbReference>
<dbReference type="Gene3D" id="3.90.1170.20">
    <property type="entry name" value="Quinolinate phosphoribosyl transferase, N-terminal domain"/>
    <property type="match status" value="1"/>
</dbReference>
<feature type="domain" description="Quinolinate phosphoribosyl transferase N-terminal" evidence="11">
    <location>
        <begin position="33"/>
        <end position="117"/>
    </location>
</feature>
<dbReference type="GO" id="GO:0004514">
    <property type="term" value="F:nicotinate-nucleotide diphosphorylase (carboxylating) activity"/>
    <property type="evidence" value="ECO:0007669"/>
    <property type="project" value="UniProtKB-EC"/>
</dbReference>
<dbReference type="OrthoDB" id="9782546at2"/>
<dbReference type="PANTHER" id="PTHR32179:SF3">
    <property type="entry name" value="NICOTINATE-NUCLEOTIDE PYROPHOSPHORYLASE [CARBOXYLATING]"/>
    <property type="match status" value="1"/>
</dbReference>
<evidence type="ECO:0000256" key="7">
    <source>
        <dbReference type="ARBA" id="ARBA00022679"/>
    </source>
</evidence>
<dbReference type="GO" id="GO:0034213">
    <property type="term" value="P:quinolinate catabolic process"/>
    <property type="evidence" value="ECO:0007669"/>
    <property type="project" value="TreeGrafter"/>
</dbReference>
<dbReference type="Pfam" id="PF01729">
    <property type="entry name" value="QRPTase_C"/>
    <property type="match status" value="1"/>
</dbReference>
<evidence type="ECO:0000256" key="1">
    <source>
        <dbReference type="ARBA" id="ARBA00003237"/>
    </source>
</evidence>